<evidence type="ECO:0008006" key="3">
    <source>
        <dbReference type="Google" id="ProtNLM"/>
    </source>
</evidence>
<evidence type="ECO:0000313" key="2">
    <source>
        <dbReference type="Proteomes" id="UP000177798"/>
    </source>
</evidence>
<gene>
    <name evidence="1" type="ORF">sscle_06g050570</name>
</gene>
<sequence>MNNNSSIPDERIRITDGIFLSSYSPSINTPPGPYLTSRLKLIPPELRREIWKHLLFNPDLGRASSILRKDSYGAKAKYGFAPVILRVCKQFHEEGMQILYGENQFLIECVKRVWG</sequence>
<reference evidence="2" key="1">
    <citation type="journal article" date="2017" name="Genome Biol. Evol.">
        <title>The complete genome sequence of the phytopathogenic fungus Sclerotinia sclerotiorum reveals insights into the genome architecture of broad host range pathogens.</title>
        <authorList>
            <person name="Derbyshire M."/>
            <person name="Denton-Giles M."/>
            <person name="Hegedus D."/>
            <person name="Seifbarghy S."/>
            <person name="Rollins J."/>
            <person name="van Kan J."/>
            <person name="Seidl M.F."/>
            <person name="Faino L."/>
            <person name="Mbengue M."/>
            <person name="Navaud O."/>
            <person name="Raffaele S."/>
            <person name="Hammond-Kosack K."/>
            <person name="Heard S."/>
            <person name="Oliver R."/>
        </authorList>
    </citation>
    <scope>NUCLEOTIDE SEQUENCE [LARGE SCALE GENOMIC DNA]</scope>
    <source>
        <strain evidence="2">ATCC 18683 / 1980 / Ss-1</strain>
    </source>
</reference>
<dbReference type="AlphaFoldDB" id="A0A1D9Q5S5"/>
<accession>A0A1D9Q5S5</accession>
<dbReference type="VEuPathDB" id="FungiDB:sscle_06g050570"/>
<proteinExistence type="predicted"/>
<evidence type="ECO:0000313" key="1">
    <source>
        <dbReference type="EMBL" id="APA10287.1"/>
    </source>
</evidence>
<name>A0A1D9Q5S5_SCLS1</name>
<dbReference type="EMBL" id="CP017819">
    <property type="protein sequence ID" value="APA10287.1"/>
    <property type="molecule type" value="Genomic_DNA"/>
</dbReference>
<organism evidence="1 2">
    <name type="scientific">Sclerotinia sclerotiorum (strain ATCC 18683 / 1980 / Ss-1)</name>
    <name type="common">White mold</name>
    <name type="synonym">Whetzelinia sclerotiorum</name>
    <dbReference type="NCBI Taxonomy" id="665079"/>
    <lineage>
        <taxon>Eukaryota</taxon>
        <taxon>Fungi</taxon>
        <taxon>Dikarya</taxon>
        <taxon>Ascomycota</taxon>
        <taxon>Pezizomycotina</taxon>
        <taxon>Leotiomycetes</taxon>
        <taxon>Helotiales</taxon>
        <taxon>Sclerotiniaceae</taxon>
        <taxon>Sclerotinia</taxon>
    </lineage>
</organism>
<dbReference type="Proteomes" id="UP000177798">
    <property type="component" value="Chromosome 6"/>
</dbReference>
<protein>
    <recommendedName>
        <fullName evidence="3">F-box domain-containing protein</fullName>
    </recommendedName>
</protein>
<dbReference type="OrthoDB" id="3523008at2759"/>